<accession>A0A139WCD9</accession>
<dbReference type="InParanoid" id="A0A139WCD9"/>
<keyword evidence="3" id="KW-0808">Transferase</keyword>
<dbReference type="PROSITE" id="PS00375">
    <property type="entry name" value="UDPGT"/>
    <property type="match status" value="2"/>
</dbReference>
<dbReference type="FunFam" id="3.40.50.2000:FF:000174">
    <property type="entry name" value="UDP-glucuronosyltransferase"/>
    <property type="match status" value="2"/>
</dbReference>
<dbReference type="eggNOG" id="KOG1192">
    <property type="taxonomic scope" value="Eukaryota"/>
</dbReference>
<sequence length="1745" mass="195430">MKLTLSLLVFVLISTVNSAKILGVFPVPGRSHYILASSLMRALAEKGHDVTVISCFGEKIPPKNGTYRDIVATGVFDEMQKEMNSKNMSMFEIGGASPLLNAFFMAVLLPEMTEKALKHENVQKFINSDEKFDVVIVEQFANDAQKALSTHFGAPLITFSTLGANYWVNPLVGNPSPPSYIPDLMSDYSVPMTFVERLENSLVYVMNELLYNFYIFPKQNELMKKYIPRAPAHINDVLYNSSIILMNAHPSINQPVPYVPNMVDIGGFHVKPPKKLPQDLQEFLDGAKDGVIYFSMGSNLKSADLPNDKRDAILKTFAKLKQKILWKWEDENLPGKPPNVKTAKWLPQQDILAHPNVKLFITHGGLLSTTETIYHGVPILAVPIFGDQKLNARSAVKGGYGVHLPYEELNEETLTNSINEVLSNKKYKENVQKRSKLFHDRLVSPIDTLTYWVEYVVRHRGAPHLRVAALDLPCYGVNSAKILGVMPVTGRSHYILVSTLMRALAEKGHDVTVISCWGEKNPPKNGTYRDIVVTGAFEEMQKLMSGADMNLFDMDSQNPLVGAIFMATMFPAMTEITLKHENVQKLINSGEKFDVVIVEQFANDAQKGLSTHFGAPLVSLSGVGANYWANALVGNPSPPSYIPDIMLDYSVPMAFCERVVNSFVYVFNELLHKFYIFRKHNEIMKKYIPNAPAHISDVLYNNSIILMNSHPSINQPVPYVPSMVDIGGFHVKPPKKLPQDLQEFLDGAKDGVIYFSMGSNLKSAELPNDKRDAILKTFAKLKQKVLWKWEEEDLPGKSPNVKTAKWLPQQDILVPFDLAPKMLVKMKTTFLLLVLVLISCYEANSAKILAVLPVAGRSHYILASTLMRALAERGHDVTVISCFGEKNPPKNGTYRDIVVTGAMEELEKQMSSDDVNMFEMEGINLFINALFMAFMLPTMNEATLKHENVQKFINSGEKFDVVIVEQFGNDAAKALSTHFGAPLISLSAVGASYWTNPLVGNPSPPSYIPDLMSDYSVPMTFCERLVNSLVINQPVPHVPNMIEIGGFHIKPPKKLPQDLQEFLDGAKDGIIYFSMGSNLKSADLPNDKRDAILKTFAKLKQKILWKWEEDDLPGKPPNVKTAKWLPQQELLVLISYYGVKSAKILAVLPVAGKSHYILASTLMRALAERGHDVTVISCWGEKNPPKNGTYRDIVMTGAMEELQRHLSSKDSNMFTRKGVNVFVDVFFATMIIYRFNELTMKHENVQKFIRSGEKFDVVIVEQFANDALKALSTHFGAPLISLSAMGASYWTNPLVGNPSPPSYIPHFSAKILGVFPVPGRSHYILGSSLMKALAEKGHDVTVISCFEEQNPPKNGTYRDIVITGAVDEMTKQMAKMNMFDRESTNPFAGAVFMSFRLPAMTETTLKHENVQKLINSNEKFDAVIVEFASEAFATRASHWINPLVGNPSPPSYIPDIMLDFSVLMTLYERLVNSLVYVFNELLLNFVVYPKHNELMKKYIPNAPSHISEVLYNHSIVLVNSHPSVNRPVPYVPSMVDIGGFHIKPPKKLPQDLQEFLDSAKHGVIYFSLGSNLKSAQLPLEKRNALLQTFAKLKQKILWKWEDEDLPGKPPNVKVAKWLPQQDILAHPNVKLFITHGGQSSTTETIYHGVPILGIPIFGDQKINAKSVARDGCGLYVAYSEITEEKLTESINEILHNQKYKENVQRRSKLFHDRIVSPLDTAIYWVEYVIRHRGAPHLRVAALDLP</sequence>
<dbReference type="CDD" id="cd03784">
    <property type="entry name" value="GT1_Gtf-like"/>
    <property type="match status" value="4"/>
</dbReference>
<reference evidence="5 6" key="2">
    <citation type="journal article" date="2010" name="Nucleic Acids Res.">
        <title>BeetleBase in 2010: revisions to provide comprehensive genomic information for Tribolium castaneum.</title>
        <authorList>
            <person name="Kim H.S."/>
            <person name="Murphy T."/>
            <person name="Xia J."/>
            <person name="Caragea D."/>
            <person name="Park Y."/>
            <person name="Beeman R.W."/>
            <person name="Lorenzen M.D."/>
            <person name="Butcher S."/>
            <person name="Manak J.R."/>
            <person name="Brown S.J."/>
        </authorList>
    </citation>
    <scope>GENOME REANNOTATION</scope>
    <source>
        <strain evidence="5 6">Georgia GA2</strain>
    </source>
</reference>
<protein>
    <submittedName>
        <fullName evidence="5">Uncharacterized protein</fullName>
    </submittedName>
</protein>
<name>A0A139WCD9_TRICA</name>
<dbReference type="InterPro" id="IPR035595">
    <property type="entry name" value="UDP_glycos_trans_CS"/>
</dbReference>
<evidence type="ECO:0000256" key="3">
    <source>
        <dbReference type="ARBA" id="ARBA00022679"/>
    </source>
</evidence>
<comment type="similarity">
    <text evidence="1">Belongs to the UDP-glycosyltransferase family.</text>
</comment>
<dbReference type="InterPro" id="IPR002213">
    <property type="entry name" value="UDP_glucos_trans"/>
</dbReference>
<dbReference type="FunFam" id="3.40.50.2000:FF:000050">
    <property type="entry name" value="UDP-glucuronosyltransferase"/>
    <property type="match status" value="2"/>
</dbReference>
<gene>
    <name evidence="5" type="primary">AUGUSTUS-3.0.2_34323</name>
    <name evidence="5" type="ORF">TcasGA2_TC034323</name>
</gene>
<evidence type="ECO:0000256" key="2">
    <source>
        <dbReference type="ARBA" id="ARBA00022676"/>
    </source>
</evidence>
<dbReference type="Gene3D" id="3.40.50.2000">
    <property type="entry name" value="Glycogen Phosphorylase B"/>
    <property type="match status" value="7"/>
</dbReference>
<keyword evidence="6" id="KW-1185">Reference proteome</keyword>
<feature type="signal peptide" evidence="4">
    <location>
        <begin position="1"/>
        <end position="18"/>
    </location>
</feature>
<evidence type="ECO:0000313" key="5">
    <source>
        <dbReference type="EMBL" id="KYB25566.1"/>
    </source>
</evidence>
<dbReference type="EMBL" id="KQ971371">
    <property type="protein sequence ID" value="KYB25566.1"/>
    <property type="molecule type" value="Genomic_DNA"/>
</dbReference>
<dbReference type="Proteomes" id="UP000007266">
    <property type="component" value="Linkage group 9"/>
</dbReference>
<evidence type="ECO:0000313" key="6">
    <source>
        <dbReference type="Proteomes" id="UP000007266"/>
    </source>
</evidence>
<dbReference type="PANTHER" id="PTHR48043:SF159">
    <property type="entry name" value="EG:EG0003.4 PROTEIN-RELATED"/>
    <property type="match status" value="1"/>
</dbReference>
<keyword evidence="2" id="KW-0328">Glycosyltransferase</keyword>
<proteinExistence type="inferred from homology"/>
<feature type="non-terminal residue" evidence="5">
    <location>
        <position position="1"/>
    </location>
</feature>
<dbReference type="GO" id="GO:0008194">
    <property type="term" value="F:UDP-glycosyltransferase activity"/>
    <property type="evidence" value="ECO:0000318"/>
    <property type="project" value="GO_Central"/>
</dbReference>
<dbReference type="InterPro" id="IPR050271">
    <property type="entry name" value="UDP-glycosyltransferase"/>
</dbReference>
<dbReference type="OMA" id="RETAMYW"/>
<feature type="chain" id="PRO_5007299619" evidence="4">
    <location>
        <begin position="19"/>
        <end position="1745"/>
    </location>
</feature>
<evidence type="ECO:0000256" key="1">
    <source>
        <dbReference type="ARBA" id="ARBA00009995"/>
    </source>
</evidence>
<organism evidence="5 6">
    <name type="scientific">Tribolium castaneum</name>
    <name type="common">Red flour beetle</name>
    <dbReference type="NCBI Taxonomy" id="7070"/>
    <lineage>
        <taxon>Eukaryota</taxon>
        <taxon>Metazoa</taxon>
        <taxon>Ecdysozoa</taxon>
        <taxon>Arthropoda</taxon>
        <taxon>Hexapoda</taxon>
        <taxon>Insecta</taxon>
        <taxon>Pterygota</taxon>
        <taxon>Neoptera</taxon>
        <taxon>Endopterygota</taxon>
        <taxon>Coleoptera</taxon>
        <taxon>Polyphaga</taxon>
        <taxon>Cucujiformia</taxon>
        <taxon>Tenebrionidae</taxon>
        <taxon>Tenebrionidae incertae sedis</taxon>
        <taxon>Tribolium</taxon>
    </lineage>
</organism>
<keyword evidence="4" id="KW-0732">Signal</keyword>
<reference evidence="5 6" key="1">
    <citation type="journal article" date="2008" name="Nature">
        <title>The genome of the model beetle and pest Tribolium castaneum.</title>
        <authorList>
            <consortium name="Tribolium Genome Sequencing Consortium"/>
            <person name="Richards S."/>
            <person name="Gibbs R.A."/>
            <person name="Weinstock G.M."/>
            <person name="Brown S.J."/>
            <person name="Denell R."/>
            <person name="Beeman R.W."/>
            <person name="Gibbs R."/>
            <person name="Beeman R.W."/>
            <person name="Brown S.J."/>
            <person name="Bucher G."/>
            <person name="Friedrich M."/>
            <person name="Grimmelikhuijzen C.J."/>
            <person name="Klingler M."/>
            <person name="Lorenzen M."/>
            <person name="Richards S."/>
            <person name="Roth S."/>
            <person name="Schroder R."/>
            <person name="Tautz D."/>
            <person name="Zdobnov E.M."/>
            <person name="Muzny D."/>
            <person name="Gibbs R.A."/>
            <person name="Weinstock G.M."/>
            <person name="Attaway T."/>
            <person name="Bell S."/>
            <person name="Buhay C.J."/>
            <person name="Chandrabose M.N."/>
            <person name="Chavez D."/>
            <person name="Clerk-Blankenburg K.P."/>
            <person name="Cree A."/>
            <person name="Dao M."/>
            <person name="Davis C."/>
            <person name="Chacko J."/>
            <person name="Dinh H."/>
            <person name="Dugan-Rocha S."/>
            <person name="Fowler G."/>
            <person name="Garner T.T."/>
            <person name="Garnes J."/>
            <person name="Gnirke A."/>
            <person name="Hawes A."/>
            <person name="Hernandez J."/>
            <person name="Hines S."/>
            <person name="Holder M."/>
            <person name="Hume J."/>
            <person name="Jhangiani S.N."/>
            <person name="Joshi V."/>
            <person name="Khan Z.M."/>
            <person name="Jackson L."/>
            <person name="Kovar C."/>
            <person name="Kowis A."/>
            <person name="Lee S."/>
            <person name="Lewis L.R."/>
            <person name="Margolis J."/>
            <person name="Morgan M."/>
            <person name="Nazareth L.V."/>
            <person name="Nguyen N."/>
            <person name="Okwuonu G."/>
            <person name="Parker D."/>
            <person name="Richards S."/>
            <person name="Ruiz S.J."/>
            <person name="Santibanez J."/>
            <person name="Savard J."/>
            <person name="Scherer S.E."/>
            <person name="Schneider B."/>
            <person name="Sodergren E."/>
            <person name="Tautz D."/>
            <person name="Vattahil S."/>
            <person name="Villasana D."/>
            <person name="White C.S."/>
            <person name="Wright R."/>
            <person name="Park Y."/>
            <person name="Beeman R.W."/>
            <person name="Lord J."/>
            <person name="Oppert B."/>
            <person name="Lorenzen M."/>
            <person name="Brown S."/>
            <person name="Wang L."/>
            <person name="Savard J."/>
            <person name="Tautz D."/>
            <person name="Richards S."/>
            <person name="Weinstock G."/>
            <person name="Gibbs R.A."/>
            <person name="Liu Y."/>
            <person name="Worley K."/>
            <person name="Weinstock G."/>
            <person name="Elsik C.G."/>
            <person name="Reese J.T."/>
            <person name="Elhaik E."/>
            <person name="Landan G."/>
            <person name="Graur D."/>
            <person name="Arensburger P."/>
            <person name="Atkinson P."/>
            <person name="Beeman R.W."/>
            <person name="Beidler J."/>
            <person name="Brown S.J."/>
            <person name="Demuth J.P."/>
            <person name="Drury D.W."/>
            <person name="Du Y.Z."/>
            <person name="Fujiwara H."/>
            <person name="Lorenzen M."/>
            <person name="Maselli V."/>
            <person name="Osanai M."/>
            <person name="Park Y."/>
            <person name="Robertson H.M."/>
            <person name="Tu Z."/>
            <person name="Wang J.J."/>
            <person name="Wang S."/>
            <person name="Richards S."/>
            <person name="Song H."/>
            <person name="Zhang L."/>
            <person name="Sodergren E."/>
            <person name="Werner D."/>
            <person name="Stanke M."/>
            <person name="Morgenstern B."/>
            <person name="Solovyev V."/>
            <person name="Kosarev P."/>
            <person name="Brown G."/>
            <person name="Chen H.C."/>
            <person name="Ermolaeva O."/>
            <person name="Hlavina W."/>
            <person name="Kapustin Y."/>
            <person name="Kiryutin B."/>
            <person name="Kitts P."/>
            <person name="Maglott D."/>
            <person name="Pruitt K."/>
            <person name="Sapojnikov V."/>
            <person name="Souvorov A."/>
            <person name="Mackey A.J."/>
            <person name="Waterhouse R.M."/>
            <person name="Wyder S."/>
            <person name="Zdobnov E.M."/>
            <person name="Zdobnov E.M."/>
            <person name="Wyder S."/>
            <person name="Kriventseva E.V."/>
            <person name="Kadowaki T."/>
            <person name="Bork P."/>
            <person name="Aranda M."/>
            <person name="Bao R."/>
            <person name="Beermann A."/>
            <person name="Berns N."/>
            <person name="Bolognesi R."/>
            <person name="Bonneton F."/>
            <person name="Bopp D."/>
            <person name="Brown S.J."/>
            <person name="Bucher G."/>
            <person name="Butts T."/>
            <person name="Chaumot A."/>
            <person name="Denell R.E."/>
            <person name="Ferrier D.E."/>
            <person name="Friedrich M."/>
            <person name="Gordon C.M."/>
            <person name="Jindra M."/>
            <person name="Klingler M."/>
            <person name="Lan Q."/>
            <person name="Lattorff H.M."/>
            <person name="Laudet V."/>
            <person name="von Levetsow C."/>
            <person name="Liu Z."/>
            <person name="Lutz R."/>
            <person name="Lynch J.A."/>
            <person name="da Fonseca R.N."/>
            <person name="Posnien N."/>
            <person name="Reuter R."/>
            <person name="Roth S."/>
            <person name="Savard J."/>
            <person name="Schinko J.B."/>
            <person name="Schmitt C."/>
            <person name="Schoppmeier M."/>
            <person name="Schroder R."/>
            <person name="Shippy T.D."/>
            <person name="Simonnet F."/>
            <person name="Marques-Souza H."/>
            <person name="Tautz D."/>
            <person name="Tomoyasu Y."/>
            <person name="Trauner J."/>
            <person name="Van der Zee M."/>
            <person name="Vervoort M."/>
            <person name="Wittkopp N."/>
            <person name="Wimmer E.A."/>
            <person name="Yang X."/>
            <person name="Jones A.K."/>
            <person name="Sattelle D.B."/>
            <person name="Ebert P.R."/>
            <person name="Nelson D."/>
            <person name="Scott J.G."/>
            <person name="Beeman R.W."/>
            <person name="Muthukrishnan S."/>
            <person name="Kramer K.J."/>
            <person name="Arakane Y."/>
            <person name="Beeman R.W."/>
            <person name="Zhu Q."/>
            <person name="Hogenkamp D."/>
            <person name="Dixit R."/>
            <person name="Oppert B."/>
            <person name="Jiang H."/>
            <person name="Zou Z."/>
            <person name="Marshall J."/>
            <person name="Elpidina E."/>
            <person name="Vinokurov K."/>
            <person name="Oppert C."/>
            <person name="Zou Z."/>
            <person name="Evans J."/>
            <person name="Lu Z."/>
            <person name="Zhao P."/>
            <person name="Sumathipala N."/>
            <person name="Altincicek B."/>
            <person name="Vilcinskas A."/>
            <person name="Williams M."/>
            <person name="Hultmark D."/>
            <person name="Hetru C."/>
            <person name="Jiang H."/>
            <person name="Grimmelikhuijzen C.J."/>
            <person name="Hauser F."/>
            <person name="Cazzamali G."/>
            <person name="Williamson M."/>
            <person name="Park Y."/>
            <person name="Li B."/>
            <person name="Tanaka Y."/>
            <person name="Predel R."/>
            <person name="Neupert S."/>
            <person name="Schachtner J."/>
            <person name="Verleyen P."/>
            <person name="Raible F."/>
            <person name="Bork P."/>
            <person name="Friedrich M."/>
            <person name="Walden K.K."/>
            <person name="Robertson H.M."/>
            <person name="Angeli S."/>
            <person name="Foret S."/>
            <person name="Bucher G."/>
            <person name="Schuetz S."/>
            <person name="Maleszka R."/>
            <person name="Wimmer E.A."/>
            <person name="Beeman R.W."/>
            <person name="Lorenzen M."/>
            <person name="Tomoyasu Y."/>
            <person name="Miller S.C."/>
            <person name="Grossmann D."/>
            <person name="Bucher G."/>
        </authorList>
    </citation>
    <scope>NUCLEOTIDE SEQUENCE [LARGE SCALE GENOMIC DNA]</scope>
    <source>
        <strain evidence="5 6">Georgia GA2</strain>
    </source>
</reference>
<evidence type="ECO:0000256" key="4">
    <source>
        <dbReference type="SAM" id="SignalP"/>
    </source>
</evidence>
<feature type="non-terminal residue" evidence="5">
    <location>
        <position position="1745"/>
    </location>
</feature>
<dbReference type="Pfam" id="PF00201">
    <property type="entry name" value="UDPGT"/>
    <property type="match status" value="4"/>
</dbReference>
<dbReference type="PANTHER" id="PTHR48043">
    <property type="entry name" value="EG:EG0003.4 PROTEIN-RELATED"/>
    <property type="match status" value="1"/>
</dbReference>
<dbReference type="SUPFAM" id="SSF53756">
    <property type="entry name" value="UDP-Glycosyltransferase/glycogen phosphorylase"/>
    <property type="match status" value="5"/>
</dbReference>
<dbReference type="FunFam" id="3.40.50.2000:FF:000618">
    <property type="entry name" value="Uncharacterized protein"/>
    <property type="match status" value="1"/>
</dbReference>